<feature type="chain" id="PRO_5045909880" evidence="2">
    <location>
        <begin position="24"/>
        <end position="599"/>
    </location>
</feature>
<feature type="region of interest" description="Disordered" evidence="1">
    <location>
        <begin position="182"/>
        <end position="280"/>
    </location>
</feature>
<organism evidence="3 4">
    <name type="scientific">Alternaria dauci</name>
    <dbReference type="NCBI Taxonomy" id="48095"/>
    <lineage>
        <taxon>Eukaryota</taxon>
        <taxon>Fungi</taxon>
        <taxon>Dikarya</taxon>
        <taxon>Ascomycota</taxon>
        <taxon>Pezizomycotina</taxon>
        <taxon>Dothideomycetes</taxon>
        <taxon>Pleosporomycetidae</taxon>
        <taxon>Pleosporales</taxon>
        <taxon>Pleosporineae</taxon>
        <taxon>Pleosporaceae</taxon>
        <taxon>Alternaria</taxon>
        <taxon>Alternaria sect. Porri</taxon>
    </lineage>
</organism>
<feature type="compositionally biased region" description="Low complexity" evidence="1">
    <location>
        <begin position="533"/>
        <end position="550"/>
    </location>
</feature>
<reference evidence="3 4" key="1">
    <citation type="submission" date="2024-09" db="EMBL/GenBank/DDBJ databases">
        <title>T2T genomes of carrot and Alternaria dauci and their utility for understanding host-pathogen interaction during carrot leaf blight disease.</title>
        <authorList>
            <person name="Liu W."/>
            <person name="Xu S."/>
            <person name="Ou C."/>
            <person name="Liu X."/>
            <person name="Zhuang F."/>
            <person name="Deng X.W."/>
        </authorList>
    </citation>
    <scope>NUCLEOTIDE SEQUENCE [LARGE SCALE GENOMIC DNA]</scope>
    <source>
        <strain evidence="3 4">A2016</strain>
    </source>
</reference>
<evidence type="ECO:0000313" key="4">
    <source>
        <dbReference type="Proteomes" id="UP001578633"/>
    </source>
</evidence>
<comment type="caution">
    <text evidence="3">The sequence shown here is derived from an EMBL/GenBank/DDBJ whole genome shotgun (WGS) entry which is preliminary data.</text>
</comment>
<feature type="compositionally biased region" description="Low complexity" evidence="1">
    <location>
        <begin position="227"/>
        <end position="239"/>
    </location>
</feature>
<evidence type="ECO:0000256" key="2">
    <source>
        <dbReference type="SAM" id="SignalP"/>
    </source>
</evidence>
<dbReference type="RefSeq" id="XP_069306825.1">
    <property type="nucleotide sequence ID" value="XM_069451857.1"/>
</dbReference>
<dbReference type="EMBL" id="JBHGVX010000004">
    <property type="protein sequence ID" value="KAL1796241.1"/>
    <property type="molecule type" value="Genomic_DNA"/>
</dbReference>
<dbReference type="Proteomes" id="UP001578633">
    <property type="component" value="Chromosome 4"/>
</dbReference>
<keyword evidence="2" id="KW-0732">Signal</keyword>
<keyword evidence="4" id="KW-1185">Reference proteome</keyword>
<proteinExistence type="predicted"/>
<feature type="compositionally biased region" description="Polar residues" evidence="1">
    <location>
        <begin position="182"/>
        <end position="212"/>
    </location>
</feature>
<evidence type="ECO:0000313" key="3">
    <source>
        <dbReference type="EMBL" id="KAL1796241.1"/>
    </source>
</evidence>
<feature type="compositionally biased region" description="Low complexity" evidence="1">
    <location>
        <begin position="264"/>
        <end position="280"/>
    </location>
</feature>
<sequence length="599" mass="61013">MYLQCGVRVVMFFALLFAGPSVAANVALSSTTTSECTDIETSYTYSRITSTVAGPEITTTMTGAMVIEYSTIVTVHITPLSNGTVLTSTEGLDATMSVPLKKRAITTTTVPIITFRYMNSSLAAIPAPTQSQTGCSTTIKTLTETLSITLPGSTAVITITETMLTASTLSIFHPDPATFQPTIAESSTSSAVMLSPQPVLTETSTASTVSNRPTDEPDNPSGPTRKPTTFTLPQFTFPSQPRPTLSNPMQRSSIIPGSSANALPTSPVDSPTTTTTSIPGVIRTTTLPGIGPIVIDPSRSAIFVSGVESAITPGQQTTINNVPISFDVSATFVVVDGTRTVGIPPSTLAPQPAPVVIGGTTIDIAEIATQLDPGEVTTVNGIPIALDVASSNVVIGETQTIPLFEITQAPSASMVIVDGATVDAGELATELEPGEVTVIGTMTISRDSSALIAGTTTISLASSPSDVVLGGMTITAGALPSGFSLVPSSAGGGLLLPNGQTLMPGAVTTISGVEVSLTPGATPVVVVEGSISITSTSSPGSTSRTSNGGTLETGQPTSTFTGDLTQFTGGAVVTTKESRNLPWVSAIASILFGFACLLI</sequence>
<feature type="compositionally biased region" description="Polar residues" evidence="1">
    <location>
        <begin position="242"/>
        <end position="263"/>
    </location>
</feature>
<protein>
    <submittedName>
        <fullName evidence="3">Uncharacterized protein</fullName>
    </submittedName>
</protein>
<dbReference type="GeneID" id="96085103"/>
<gene>
    <name evidence="3" type="ORF">ACET3X_004781</name>
</gene>
<name>A0ABR3UID8_9PLEO</name>
<feature type="signal peptide" evidence="2">
    <location>
        <begin position="1"/>
        <end position="23"/>
    </location>
</feature>
<evidence type="ECO:0000256" key="1">
    <source>
        <dbReference type="SAM" id="MobiDB-lite"/>
    </source>
</evidence>
<feature type="region of interest" description="Disordered" evidence="1">
    <location>
        <begin position="533"/>
        <end position="560"/>
    </location>
</feature>
<accession>A0ABR3UID8</accession>